<sequence>MPQEKCKICGQLEEKCECFSQEKCGSCKKKESEKDGALGVVAPVELSATVIGPGRGQWFSGFSFKTVILKCRKCDWHDEKGKTGNVLWKSIQWINCESCRKREAEAVKLKALEEKDEQISYEEKKLNDQLKQRRLAFEEHLKKDEPPDDMIALLTPQPMAGCQMHIQKKAATNVKSFNDCEQPNGPNQPMASSLDEKRVHGDISTKIENSPFQNLGSNGNDMMPQQGHLNSDLNHETPSQNLQHEAENEHLKAAEEQIKLREQLLEKKGHEAAIEEEKMQSRYNDEQEEKTVRRLIELNEVKIQKFMELNTLRKKHAQ</sequence>
<dbReference type="InParanoid" id="A0A1X7TQ35"/>
<protein>
    <submittedName>
        <fullName evidence="2">Uncharacterized protein</fullName>
    </submittedName>
</protein>
<feature type="coiled-coil region" evidence="1">
    <location>
        <begin position="251"/>
        <end position="280"/>
    </location>
</feature>
<evidence type="ECO:0000313" key="2">
    <source>
        <dbReference type="EnsemblMetazoa" id="Aqu2.1.17188_001"/>
    </source>
</evidence>
<evidence type="ECO:0000256" key="1">
    <source>
        <dbReference type="SAM" id="Coils"/>
    </source>
</evidence>
<reference evidence="2" key="1">
    <citation type="submission" date="2017-05" db="UniProtKB">
        <authorList>
            <consortium name="EnsemblMetazoa"/>
        </authorList>
    </citation>
    <scope>IDENTIFICATION</scope>
</reference>
<keyword evidence="1" id="KW-0175">Coiled coil</keyword>
<name>A0A1X7TQ35_AMPQE</name>
<accession>A0A1X7TQ35</accession>
<organism evidence="2">
    <name type="scientific">Amphimedon queenslandica</name>
    <name type="common">Sponge</name>
    <dbReference type="NCBI Taxonomy" id="400682"/>
    <lineage>
        <taxon>Eukaryota</taxon>
        <taxon>Metazoa</taxon>
        <taxon>Porifera</taxon>
        <taxon>Demospongiae</taxon>
        <taxon>Heteroscleromorpha</taxon>
        <taxon>Haplosclerida</taxon>
        <taxon>Niphatidae</taxon>
        <taxon>Amphimedon</taxon>
    </lineage>
</organism>
<dbReference type="AlphaFoldDB" id="A0A1X7TQ35"/>
<dbReference type="EnsemblMetazoa" id="Aqu2.1.17188_001">
    <property type="protein sequence ID" value="Aqu2.1.17188_001"/>
    <property type="gene ID" value="Aqu2.1.17188"/>
</dbReference>
<proteinExistence type="predicted"/>